<sequence>MIISENIKIKAKMPLDNFNIENILIEERGLKPLRWAVILVEEPYVTLNVSYVKES</sequence>
<gene>
    <name evidence="1" type="ORF">IAC10_09220</name>
</gene>
<reference evidence="1" key="2">
    <citation type="journal article" date="2021" name="PeerJ">
        <title>Extensive microbial diversity within the chicken gut microbiome revealed by metagenomics and culture.</title>
        <authorList>
            <person name="Gilroy R."/>
            <person name="Ravi A."/>
            <person name="Getino M."/>
            <person name="Pursley I."/>
            <person name="Horton D.L."/>
            <person name="Alikhan N.F."/>
            <person name="Baker D."/>
            <person name="Gharbi K."/>
            <person name="Hall N."/>
            <person name="Watson M."/>
            <person name="Adriaenssens E.M."/>
            <person name="Foster-Nyarko E."/>
            <person name="Jarju S."/>
            <person name="Secka A."/>
            <person name="Antonio M."/>
            <person name="Oren A."/>
            <person name="Chaudhuri R.R."/>
            <person name="La Ragione R."/>
            <person name="Hildebrand F."/>
            <person name="Pallen M.J."/>
        </authorList>
    </citation>
    <scope>NUCLEOTIDE SEQUENCE</scope>
    <source>
        <strain evidence="1">6276</strain>
    </source>
</reference>
<dbReference type="Proteomes" id="UP000823928">
    <property type="component" value="Unassembled WGS sequence"/>
</dbReference>
<evidence type="ECO:0000313" key="2">
    <source>
        <dbReference type="Proteomes" id="UP000823928"/>
    </source>
</evidence>
<name>A0A9D1EZI7_9BACT</name>
<dbReference type="AlphaFoldDB" id="A0A9D1EZI7"/>
<evidence type="ECO:0000313" key="1">
    <source>
        <dbReference type="EMBL" id="HIS36791.1"/>
    </source>
</evidence>
<proteinExistence type="predicted"/>
<comment type="caution">
    <text evidence="1">The sequence shown here is derived from an EMBL/GenBank/DDBJ whole genome shotgun (WGS) entry which is preliminary data.</text>
</comment>
<protein>
    <submittedName>
        <fullName evidence="1">Uncharacterized protein</fullName>
    </submittedName>
</protein>
<dbReference type="EMBL" id="DVIU01000183">
    <property type="protein sequence ID" value="HIS36791.1"/>
    <property type="molecule type" value="Genomic_DNA"/>
</dbReference>
<reference evidence="1" key="1">
    <citation type="submission" date="2020-10" db="EMBL/GenBank/DDBJ databases">
        <authorList>
            <person name="Gilroy R."/>
        </authorList>
    </citation>
    <scope>NUCLEOTIDE SEQUENCE</scope>
    <source>
        <strain evidence="1">6276</strain>
    </source>
</reference>
<organism evidence="1 2">
    <name type="scientific">Candidatus Scatousia excrementigallinarum</name>
    <dbReference type="NCBI Taxonomy" id="2840935"/>
    <lineage>
        <taxon>Bacteria</taxon>
        <taxon>Candidatus Scatousia</taxon>
    </lineage>
</organism>
<accession>A0A9D1EZI7</accession>